<dbReference type="GO" id="GO:0046872">
    <property type="term" value="F:metal ion binding"/>
    <property type="evidence" value="ECO:0007669"/>
    <property type="project" value="UniProtKB-KW"/>
</dbReference>
<evidence type="ECO:0000313" key="3">
    <source>
        <dbReference type="EMBL" id="PEN16898.1"/>
    </source>
</evidence>
<comment type="caution">
    <text evidence="3">The sequence shown here is derived from an EMBL/GenBank/DDBJ whole genome shotgun (WGS) entry which is preliminary data.</text>
</comment>
<accession>A0A2A8D8H5</accession>
<keyword evidence="2" id="KW-0456">Lyase</keyword>
<dbReference type="PANTHER" id="PTHR33542:SF3">
    <property type="entry name" value="SIROHYDROCHLORIN FERROCHELATASE, CHLOROPLASTIC"/>
    <property type="match status" value="1"/>
</dbReference>
<protein>
    <submittedName>
        <fullName evidence="3">CMP-binding protein</fullName>
    </submittedName>
</protein>
<reference evidence="3" key="1">
    <citation type="submission" date="2017-10" db="EMBL/GenBank/DDBJ databases">
        <title>Kefir isolates.</title>
        <authorList>
            <person name="Kim Y."/>
            <person name="Blasche S."/>
        </authorList>
    </citation>
    <scope>NUCLEOTIDE SEQUENCE [LARGE SCALE GENOMIC DNA]</scope>
    <source>
        <strain evidence="3">OG2-2</strain>
    </source>
</reference>
<name>A0A2A8D8H5_9MICC</name>
<keyword evidence="1" id="KW-0479">Metal-binding</keyword>
<dbReference type="InterPro" id="IPR002762">
    <property type="entry name" value="CbiX-like"/>
</dbReference>
<dbReference type="SUPFAM" id="SSF53800">
    <property type="entry name" value="Chelatase"/>
    <property type="match status" value="2"/>
</dbReference>
<evidence type="ECO:0000256" key="1">
    <source>
        <dbReference type="ARBA" id="ARBA00022723"/>
    </source>
</evidence>
<dbReference type="EMBL" id="PDEV01000001">
    <property type="protein sequence ID" value="PEN16898.1"/>
    <property type="molecule type" value="Genomic_DNA"/>
</dbReference>
<keyword evidence="4" id="KW-1185">Reference proteome</keyword>
<dbReference type="PANTHER" id="PTHR33542">
    <property type="entry name" value="SIROHYDROCHLORIN FERROCHELATASE, CHLOROPLASTIC"/>
    <property type="match status" value="1"/>
</dbReference>
<organism evidence="3 4">
    <name type="scientific">Rothia dentocariosa</name>
    <dbReference type="NCBI Taxonomy" id="2047"/>
    <lineage>
        <taxon>Bacteria</taxon>
        <taxon>Bacillati</taxon>
        <taxon>Actinomycetota</taxon>
        <taxon>Actinomycetes</taxon>
        <taxon>Micrococcales</taxon>
        <taxon>Micrococcaceae</taxon>
        <taxon>Rothia</taxon>
    </lineage>
</organism>
<proteinExistence type="predicted"/>
<dbReference type="GO" id="GO:0016829">
    <property type="term" value="F:lyase activity"/>
    <property type="evidence" value="ECO:0007669"/>
    <property type="project" value="UniProtKB-KW"/>
</dbReference>
<dbReference type="RefSeq" id="WP_098042277.1">
    <property type="nucleotide sequence ID" value="NZ_CAURLQ010000002.1"/>
</dbReference>
<evidence type="ECO:0000256" key="2">
    <source>
        <dbReference type="ARBA" id="ARBA00023239"/>
    </source>
</evidence>
<dbReference type="InterPro" id="IPR050963">
    <property type="entry name" value="Sirohydro_Cobaltochel/CbiX"/>
</dbReference>
<dbReference type="Proteomes" id="UP000219947">
    <property type="component" value="Unassembled WGS sequence"/>
</dbReference>
<sequence length="253" mass="27231">MSVLNILATSHGTDSSEGRQAIALVRAELQKLLHERSTSDGREYKVHEAYVDVQTPSVDEAAQALPDGEPCVIVPVLLSTGFHTQVDLRRAARTSGVKDIYIAASLGPDARLAHLQRTRLEEVGWHEKIATGSAAPPIVQGAAGSSRQDGRADMQRAADLLAEVLHTPTRNAFIAAIEPTIIDITRQEQPRFASPYLLADGFFVKKMRRDIEAVSASTIVAAPLVSSHDIASARIIAQCALSRLDEVLVAATE</sequence>
<gene>
    <name evidence="3" type="ORF">CRM92_02345</name>
</gene>
<dbReference type="AlphaFoldDB" id="A0A2A8D8H5"/>
<dbReference type="Pfam" id="PF01903">
    <property type="entry name" value="CbiX"/>
    <property type="match status" value="1"/>
</dbReference>
<evidence type="ECO:0000313" key="4">
    <source>
        <dbReference type="Proteomes" id="UP000219947"/>
    </source>
</evidence>
<dbReference type="Gene3D" id="3.40.50.1400">
    <property type="match status" value="2"/>
</dbReference>